<dbReference type="Pfam" id="PF06115">
    <property type="entry name" value="DUF956"/>
    <property type="match status" value="1"/>
</dbReference>
<dbReference type="PATRIC" id="fig|1613.112.peg.1343"/>
<dbReference type="InterPro" id="IPR010360">
    <property type="entry name" value="DUF956"/>
</dbReference>
<evidence type="ECO:0000313" key="3">
    <source>
        <dbReference type="Proteomes" id="UP000094714"/>
    </source>
</evidence>
<evidence type="ECO:0000313" key="1">
    <source>
        <dbReference type="EMBL" id="AOR74735.1"/>
    </source>
</evidence>
<accession>A0A1D7ZXZ0</accession>
<proteinExistence type="predicted"/>
<dbReference type="Proteomes" id="UP000094714">
    <property type="component" value="Chromosome"/>
</dbReference>
<sequence length="116" mass="13782">MINEQPRLVMPATSFLYQNSYGNIVIGDGGFEYFDNKDRRKFIEIPWSEIDYVMVSVFFKGHWIPRIQVVTKKNGGYIFAAKEPKKLLKLMQDYVPKENFVKPRPMFKRISGWFKH</sequence>
<reference evidence="2 4" key="2">
    <citation type="submission" date="2018-01" db="EMBL/GenBank/DDBJ databases">
        <title>Draft genome sequence of the feruloyl esterase-producing strain Lactobacillus fermentum CRL 1446, isolated from artisanal goat milk cheese.</title>
        <authorList>
            <person name="Abeijon Mukdsi M.C."/>
            <person name="Saavedra L."/>
            <person name="Gauffin Cano M.P."/>
            <person name="Hebert E.M."/>
            <person name="Medina R.B."/>
        </authorList>
    </citation>
    <scope>NUCLEOTIDE SEQUENCE [LARGE SCALE GENOMIC DNA]</scope>
    <source>
        <strain evidence="2 4">CRL 1446</strain>
    </source>
</reference>
<dbReference type="EMBL" id="POTQ01000005">
    <property type="protein sequence ID" value="PNV58244.1"/>
    <property type="molecule type" value="Genomic_DNA"/>
</dbReference>
<organism evidence="1 3">
    <name type="scientific">Limosilactobacillus fermentum</name>
    <name type="common">Lactobacillus fermentum</name>
    <dbReference type="NCBI Taxonomy" id="1613"/>
    <lineage>
        <taxon>Bacteria</taxon>
        <taxon>Bacillati</taxon>
        <taxon>Bacillota</taxon>
        <taxon>Bacilli</taxon>
        <taxon>Lactobacillales</taxon>
        <taxon>Lactobacillaceae</taxon>
        <taxon>Limosilactobacillus</taxon>
    </lineage>
</organism>
<reference evidence="1 3" key="1">
    <citation type="submission" date="2016-09" db="EMBL/GenBank/DDBJ databases">
        <title>Genome Sequence of the Lactobacillus fermentum strain NCC2970 (CNCM I-5068).</title>
        <authorList>
            <person name="Barretto C."/>
            <person name="Ngom-Bru C."/>
            <person name="Genevaz A."/>
            <person name="Fournier C."/>
            <person name="Moine D."/>
            <person name="Kassam M."/>
            <person name="Iltis A."/>
            <person name="Sagory-Zalkind P."/>
            <person name="Faucherand G."/>
            <person name="Descombes P."/>
            <person name="Duboux S."/>
        </authorList>
    </citation>
    <scope>NUCLEOTIDE SEQUENCE [LARGE SCALE GENOMIC DNA]</scope>
    <source>
        <strain evidence="1 3">NCC2970</strain>
    </source>
</reference>
<evidence type="ECO:0000313" key="4">
    <source>
        <dbReference type="Proteomes" id="UP000236514"/>
    </source>
</evidence>
<dbReference type="EMBL" id="CP017151">
    <property type="protein sequence ID" value="AOR74735.1"/>
    <property type="molecule type" value="Genomic_DNA"/>
</dbReference>
<gene>
    <name evidence="2" type="ORF">C1Y38_03710</name>
    <name evidence="1" type="ORF">LACFE_CDS1283</name>
</gene>
<evidence type="ECO:0000313" key="2">
    <source>
        <dbReference type="EMBL" id="PNV58244.1"/>
    </source>
</evidence>
<name>A0A1D7ZXZ0_LIMFE</name>
<dbReference type="AlphaFoldDB" id="A0A1D7ZXZ0"/>
<dbReference type="RefSeq" id="WP_003682690.1">
    <property type="nucleotide sequence ID" value="NZ_CABJBV010000043.1"/>
</dbReference>
<dbReference type="Proteomes" id="UP000236514">
    <property type="component" value="Unassembled WGS sequence"/>
</dbReference>
<protein>
    <submittedName>
        <fullName evidence="2">DUF956 domain-containing protein</fullName>
    </submittedName>
    <submittedName>
        <fullName evidence="1">ManO family protein</fullName>
    </submittedName>
</protein>